<dbReference type="PANTHER" id="PTHR42957">
    <property type="entry name" value="HELICASE MJ1565-RELATED"/>
    <property type="match status" value="1"/>
</dbReference>
<keyword evidence="2" id="KW-0378">Hydrolase</keyword>
<accession>A0A331NKY3</accession>
<dbReference type="InterPro" id="IPR008571">
    <property type="entry name" value="HerA-like"/>
</dbReference>
<reference evidence="2 3" key="1">
    <citation type="submission" date="2018-06" db="EMBL/GenBank/DDBJ databases">
        <authorList>
            <consortium name="Pathogen Informatics"/>
            <person name="Doyle S."/>
        </authorList>
    </citation>
    <scope>NUCLEOTIDE SEQUENCE [LARGE SCALE GENOMIC DNA]</scope>
    <source>
        <strain evidence="2 3">NCTC9140</strain>
    </source>
</reference>
<organism evidence="2 3">
    <name type="scientific">Klebsiella pneumoniae</name>
    <dbReference type="NCBI Taxonomy" id="573"/>
    <lineage>
        <taxon>Bacteria</taxon>
        <taxon>Pseudomonadati</taxon>
        <taxon>Pseudomonadota</taxon>
        <taxon>Gammaproteobacteria</taxon>
        <taxon>Enterobacterales</taxon>
        <taxon>Enterobacteriaceae</taxon>
        <taxon>Klebsiella/Raoultella group</taxon>
        <taxon>Klebsiella</taxon>
        <taxon>Klebsiella pneumoniae complex</taxon>
    </lineage>
</organism>
<dbReference type="InterPro" id="IPR002789">
    <property type="entry name" value="HerA_central"/>
</dbReference>
<dbReference type="InterPro" id="IPR027417">
    <property type="entry name" value="P-loop_NTPase"/>
</dbReference>
<protein>
    <submittedName>
        <fullName evidence="2">Nucleoside triphosphate hydrolase</fullName>
    </submittedName>
</protein>
<evidence type="ECO:0000313" key="3">
    <source>
        <dbReference type="Proteomes" id="UP000254938"/>
    </source>
</evidence>
<dbReference type="Proteomes" id="UP000254938">
    <property type="component" value="Unassembled WGS sequence"/>
</dbReference>
<dbReference type="GO" id="GO:0016787">
    <property type="term" value="F:hydrolase activity"/>
    <property type="evidence" value="ECO:0007669"/>
    <property type="project" value="UniProtKB-KW"/>
</dbReference>
<feature type="domain" description="Helicase HerA central" evidence="1">
    <location>
        <begin position="158"/>
        <end position="438"/>
    </location>
</feature>
<dbReference type="Pfam" id="PF01935">
    <property type="entry name" value="DUF87"/>
    <property type="match status" value="1"/>
</dbReference>
<dbReference type="PANTHER" id="PTHR42957:SF1">
    <property type="entry name" value="HELICASE MJ1565-RELATED"/>
    <property type="match status" value="1"/>
</dbReference>
<gene>
    <name evidence="2" type="ORF">NCTC9140_02150</name>
</gene>
<dbReference type="EMBL" id="UGKQ01000007">
    <property type="protein sequence ID" value="STS80438.1"/>
    <property type="molecule type" value="Genomic_DNA"/>
</dbReference>
<dbReference type="SUPFAM" id="SSF52540">
    <property type="entry name" value="P-loop containing nucleoside triphosphate hydrolases"/>
    <property type="match status" value="1"/>
</dbReference>
<dbReference type="Gene3D" id="3.40.50.300">
    <property type="entry name" value="P-loop containing nucleotide triphosphate hydrolases"/>
    <property type="match status" value="2"/>
</dbReference>
<evidence type="ECO:0000259" key="1">
    <source>
        <dbReference type="Pfam" id="PF01935"/>
    </source>
</evidence>
<dbReference type="AlphaFoldDB" id="A0A331NKY3"/>
<evidence type="ECO:0000313" key="2">
    <source>
        <dbReference type="EMBL" id="STS80438.1"/>
    </source>
</evidence>
<sequence>MKFKPIEELKIGHVVEVTGTKIRVELSSNVEELTRSYCGKVYAIGQLGSIVKINFGRNIIFGFVTLLRMRSDELQPNSLPIPPEADQRIMEVELFSHGYWSPSNQKLTFNRGVKIYPLPQQGVYLLTHSESAELFSAAEGARDNSCNPLVPFAHYSSANSIPCRANIDKLFGLHCAVLGSTGSGKSGAVATILHSILEHSSIEGKILSPRIVMIDPHDEYGLAFKDRGITYQAYSALENDESKKNIKLPYWLMSSDEFRTLIIGKTEKEATSQNNIIYKALSHARMVTCGITTHAPDNYNWPLPTDGQALDEPRPTEGHSIEEILSFDSDKPIPFCLNEFENHIRYIQAARVKSGKIEKETESTFAEKFKSILDKLSVLRRDPRIKFMMENWSPKNDCNLEKILDQLVGEIIIEEKYKDIRIIDISGLPNEVAGPLAATLARLLFQYKIHQTASERNKDPFLLVCEEAHRYVPNHGEAQYAAAQSAIRRIAREGRKYGLGLMLISQRPADIESTVISQCGSWVVLRLTNATDQQHVSTFLPDGLSGLVASLPSLSQQECIFVGEAAALPSRIKINFLPEDRRPRSENVSFSEGWSEPRFTVEQLKGIADRMSGQVKISDNVQVNVQVDDLPF</sequence>
<name>A0A331NKY3_KLEPN</name>
<proteinExistence type="predicted"/>